<sequence length="248" mass="28400">MKNIFYLLFLFAQLSWAQSPFELGNQYYSKGKYDLAIQNYESIIASGKESAEVYFNLGNCYYKLHKVGPAVYNLEKALLLNPNDDEIKTNLDFARKMAIDDIKIIPKVGFHKLIQDFTSTYYYDTWAWIAVALALVFFLFFLGYYFSGTTLKKRIFFTGMFVILLGITLSVSAGIFERNRLENEKPAIVFAETAPVKSEPKTASPDSFILHEGTKVYILESIANWKKIELTDETTGWIESSAIKEIKN</sequence>
<evidence type="ECO:0000256" key="2">
    <source>
        <dbReference type="SAM" id="Phobius"/>
    </source>
</evidence>
<evidence type="ECO:0000256" key="3">
    <source>
        <dbReference type="SAM" id="SignalP"/>
    </source>
</evidence>
<feature type="transmembrane region" description="Helical" evidence="2">
    <location>
        <begin position="155"/>
        <end position="176"/>
    </location>
</feature>
<dbReference type="InterPro" id="IPR003646">
    <property type="entry name" value="SH3-like_bac-type"/>
</dbReference>
<dbReference type="Gene3D" id="2.30.30.40">
    <property type="entry name" value="SH3 Domains"/>
    <property type="match status" value="1"/>
</dbReference>
<dbReference type="PROSITE" id="PS50005">
    <property type="entry name" value="TPR"/>
    <property type="match status" value="2"/>
</dbReference>
<dbReference type="PROSITE" id="PS51781">
    <property type="entry name" value="SH3B"/>
    <property type="match status" value="1"/>
</dbReference>
<name>A0A4V6PV18_9FLAO</name>
<feature type="domain" description="SH3b" evidence="4">
    <location>
        <begin position="184"/>
        <end position="247"/>
    </location>
</feature>
<dbReference type="AlphaFoldDB" id="A0A4V6PV18"/>
<accession>A0A4V6PV18</accession>
<dbReference type="PROSITE" id="PS50293">
    <property type="entry name" value="TPR_REGION"/>
    <property type="match status" value="1"/>
</dbReference>
<dbReference type="Pfam" id="PF13414">
    <property type="entry name" value="TPR_11"/>
    <property type="match status" value="1"/>
</dbReference>
<feature type="repeat" description="TPR" evidence="1">
    <location>
        <begin position="51"/>
        <end position="84"/>
    </location>
</feature>
<dbReference type="Gene3D" id="1.25.40.10">
    <property type="entry name" value="Tetratricopeptide repeat domain"/>
    <property type="match status" value="1"/>
</dbReference>
<feature type="chain" id="PRO_5020330472" evidence="3">
    <location>
        <begin position="18"/>
        <end position="248"/>
    </location>
</feature>
<feature type="transmembrane region" description="Helical" evidence="2">
    <location>
        <begin position="126"/>
        <end position="146"/>
    </location>
</feature>
<dbReference type="InterPro" id="IPR019734">
    <property type="entry name" value="TPR_rpt"/>
</dbReference>
<evidence type="ECO:0000313" key="5">
    <source>
        <dbReference type="EMBL" id="TDP60122.1"/>
    </source>
</evidence>
<dbReference type="InterPro" id="IPR011990">
    <property type="entry name" value="TPR-like_helical_dom_sf"/>
</dbReference>
<organism evidence="5 6">
    <name type="scientific">Flavobacterium dankookense</name>
    <dbReference type="NCBI Taxonomy" id="706186"/>
    <lineage>
        <taxon>Bacteria</taxon>
        <taxon>Pseudomonadati</taxon>
        <taxon>Bacteroidota</taxon>
        <taxon>Flavobacteriia</taxon>
        <taxon>Flavobacteriales</taxon>
        <taxon>Flavobacteriaceae</taxon>
        <taxon>Flavobacterium</taxon>
    </lineage>
</organism>
<dbReference type="SMART" id="SM00287">
    <property type="entry name" value="SH3b"/>
    <property type="match status" value="1"/>
</dbReference>
<keyword evidence="1" id="KW-0802">TPR repeat</keyword>
<dbReference type="SMART" id="SM00028">
    <property type="entry name" value="TPR"/>
    <property type="match status" value="2"/>
</dbReference>
<dbReference type="SUPFAM" id="SSF48452">
    <property type="entry name" value="TPR-like"/>
    <property type="match status" value="1"/>
</dbReference>
<reference evidence="5 6" key="1">
    <citation type="submission" date="2019-03" db="EMBL/GenBank/DDBJ databases">
        <title>Genomic Encyclopedia of Archaeal and Bacterial Type Strains, Phase II (KMG-II): from individual species to whole genera.</title>
        <authorList>
            <person name="Goeker M."/>
        </authorList>
    </citation>
    <scope>NUCLEOTIDE SEQUENCE [LARGE SCALE GENOMIC DNA]</scope>
    <source>
        <strain evidence="5 6">DSM 25687</strain>
    </source>
</reference>
<keyword evidence="2" id="KW-0812">Transmembrane</keyword>
<gene>
    <name evidence="5" type="ORF">BC748_1097</name>
</gene>
<dbReference type="EMBL" id="SNXR01000012">
    <property type="protein sequence ID" value="TDP60122.1"/>
    <property type="molecule type" value="Genomic_DNA"/>
</dbReference>
<feature type="repeat" description="TPR" evidence="1">
    <location>
        <begin position="17"/>
        <end position="50"/>
    </location>
</feature>
<feature type="signal peptide" evidence="3">
    <location>
        <begin position="1"/>
        <end position="17"/>
    </location>
</feature>
<dbReference type="OrthoDB" id="9776208at2"/>
<dbReference type="RefSeq" id="WP_133532415.1">
    <property type="nucleotide sequence ID" value="NZ_SNXR01000012.1"/>
</dbReference>
<evidence type="ECO:0000259" key="4">
    <source>
        <dbReference type="PROSITE" id="PS51781"/>
    </source>
</evidence>
<keyword evidence="3" id="KW-0732">Signal</keyword>
<keyword evidence="6" id="KW-1185">Reference proteome</keyword>
<evidence type="ECO:0000313" key="6">
    <source>
        <dbReference type="Proteomes" id="UP000295260"/>
    </source>
</evidence>
<proteinExistence type="predicted"/>
<dbReference type="Proteomes" id="UP000295260">
    <property type="component" value="Unassembled WGS sequence"/>
</dbReference>
<keyword evidence="2" id="KW-1133">Transmembrane helix</keyword>
<keyword evidence="2" id="KW-0472">Membrane</keyword>
<comment type="caution">
    <text evidence="5">The sequence shown here is derived from an EMBL/GenBank/DDBJ whole genome shotgun (WGS) entry which is preliminary data.</text>
</comment>
<evidence type="ECO:0000256" key="1">
    <source>
        <dbReference type="PROSITE-ProRule" id="PRU00339"/>
    </source>
</evidence>
<protein>
    <submittedName>
        <fullName evidence="5">TPR repeat protein</fullName>
    </submittedName>
</protein>